<accession>A0A139WK17</accession>
<proteinExistence type="predicted"/>
<reference evidence="2 3" key="1">
    <citation type="journal article" date="2008" name="Nature">
        <title>The genome of the model beetle and pest Tribolium castaneum.</title>
        <authorList>
            <consortium name="Tribolium Genome Sequencing Consortium"/>
            <person name="Richards S."/>
            <person name="Gibbs R.A."/>
            <person name="Weinstock G.M."/>
            <person name="Brown S.J."/>
            <person name="Denell R."/>
            <person name="Beeman R.W."/>
            <person name="Gibbs R."/>
            <person name="Beeman R.W."/>
            <person name="Brown S.J."/>
            <person name="Bucher G."/>
            <person name="Friedrich M."/>
            <person name="Grimmelikhuijzen C.J."/>
            <person name="Klingler M."/>
            <person name="Lorenzen M."/>
            <person name="Richards S."/>
            <person name="Roth S."/>
            <person name="Schroder R."/>
            <person name="Tautz D."/>
            <person name="Zdobnov E.M."/>
            <person name="Muzny D."/>
            <person name="Gibbs R.A."/>
            <person name="Weinstock G.M."/>
            <person name="Attaway T."/>
            <person name="Bell S."/>
            <person name="Buhay C.J."/>
            <person name="Chandrabose M.N."/>
            <person name="Chavez D."/>
            <person name="Clerk-Blankenburg K.P."/>
            <person name="Cree A."/>
            <person name="Dao M."/>
            <person name="Davis C."/>
            <person name="Chacko J."/>
            <person name="Dinh H."/>
            <person name="Dugan-Rocha S."/>
            <person name="Fowler G."/>
            <person name="Garner T.T."/>
            <person name="Garnes J."/>
            <person name="Gnirke A."/>
            <person name="Hawes A."/>
            <person name="Hernandez J."/>
            <person name="Hines S."/>
            <person name="Holder M."/>
            <person name="Hume J."/>
            <person name="Jhangiani S.N."/>
            <person name="Joshi V."/>
            <person name="Khan Z.M."/>
            <person name="Jackson L."/>
            <person name="Kovar C."/>
            <person name="Kowis A."/>
            <person name="Lee S."/>
            <person name="Lewis L.R."/>
            <person name="Margolis J."/>
            <person name="Morgan M."/>
            <person name="Nazareth L.V."/>
            <person name="Nguyen N."/>
            <person name="Okwuonu G."/>
            <person name="Parker D."/>
            <person name="Richards S."/>
            <person name="Ruiz S.J."/>
            <person name="Santibanez J."/>
            <person name="Savard J."/>
            <person name="Scherer S.E."/>
            <person name="Schneider B."/>
            <person name="Sodergren E."/>
            <person name="Tautz D."/>
            <person name="Vattahil S."/>
            <person name="Villasana D."/>
            <person name="White C.S."/>
            <person name="Wright R."/>
            <person name="Park Y."/>
            <person name="Beeman R.W."/>
            <person name="Lord J."/>
            <person name="Oppert B."/>
            <person name="Lorenzen M."/>
            <person name="Brown S."/>
            <person name="Wang L."/>
            <person name="Savard J."/>
            <person name="Tautz D."/>
            <person name="Richards S."/>
            <person name="Weinstock G."/>
            <person name="Gibbs R.A."/>
            <person name="Liu Y."/>
            <person name="Worley K."/>
            <person name="Weinstock G."/>
            <person name="Elsik C.G."/>
            <person name="Reese J.T."/>
            <person name="Elhaik E."/>
            <person name="Landan G."/>
            <person name="Graur D."/>
            <person name="Arensburger P."/>
            <person name="Atkinson P."/>
            <person name="Beeman R.W."/>
            <person name="Beidler J."/>
            <person name="Brown S.J."/>
            <person name="Demuth J.P."/>
            <person name="Drury D.W."/>
            <person name="Du Y.Z."/>
            <person name="Fujiwara H."/>
            <person name="Lorenzen M."/>
            <person name="Maselli V."/>
            <person name="Osanai M."/>
            <person name="Park Y."/>
            <person name="Robertson H.M."/>
            <person name="Tu Z."/>
            <person name="Wang J.J."/>
            <person name="Wang S."/>
            <person name="Richards S."/>
            <person name="Song H."/>
            <person name="Zhang L."/>
            <person name="Sodergren E."/>
            <person name="Werner D."/>
            <person name="Stanke M."/>
            <person name="Morgenstern B."/>
            <person name="Solovyev V."/>
            <person name="Kosarev P."/>
            <person name="Brown G."/>
            <person name="Chen H.C."/>
            <person name="Ermolaeva O."/>
            <person name="Hlavina W."/>
            <person name="Kapustin Y."/>
            <person name="Kiryutin B."/>
            <person name="Kitts P."/>
            <person name="Maglott D."/>
            <person name="Pruitt K."/>
            <person name="Sapojnikov V."/>
            <person name="Souvorov A."/>
            <person name="Mackey A.J."/>
            <person name="Waterhouse R.M."/>
            <person name="Wyder S."/>
            <person name="Zdobnov E.M."/>
            <person name="Zdobnov E.M."/>
            <person name="Wyder S."/>
            <person name="Kriventseva E.V."/>
            <person name="Kadowaki T."/>
            <person name="Bork P."/>
            <person name="Aranda M."/>
            <person name="Bao R."/>
            <person name="Beermann A."/>
            <person name="Berns N."/>
            <person name="Bolognesi R."/>
            <person name="Bonneton F."/>
            <person name="Bopp D."/>
            <person name="Brown S.J."/>
            <person name="Bucher G."/>
            <person name="Butts T."/>
            <person name="Chaumot A."/>
            <person name="Denell R.E."/>
            <person name="Ferrier D.E."/>
            <person name="Friedrich M."/>
            <person name="Gordon C.M."/>
            <person name="Jindra M."/>
            <person name="Klingler M."/>
            <person name="Lan Q."/>
            <person name="Lattorff H.M."/>
            <person name="Laudet V."/>
            <person name="von Levetsow C."/>
            <person name="Liu Z."/>
            <person name="Lutz R."/>
            <person name="Lynch J.A."/>
            <person name="da Fonseca R.N."/>
            <person name="Posnien N."/>
            <person name="Reuter R."/>
            <person name="Roth S."/>
            <person name="Savard J."/>
            <person name="Schinko J.B."/>
            <person name="Schmitt C."/>
            <person name="Schoppmeier M."/>
            <person name="Schroder R."/>
            <person name="Shippy T.D."/>
            <person name="Simonnet F."/>
            <person name="Marques-Souza H."/>
            <person name="Tautz D."/>
            <person name="Tomoyasu Y."/>
            <person name="Trauner J."/>
            <person name="Van der Zee M."/>
            <person name="Vervoort M."/>
            <person name="Wittkopp N."/>
            <person name="Wimmer E.A."/>
            <person name="Yang X."/>
            <person name="Jones A.K."/>
            <person name="Sattelle D.B."/>
            <person name="Ebert P.R."/>
            <person name="Nelson D."/>
            <person name="Scott J.G."/>
            <person name="Beeman R.W."/>
            <person name="Muthukrishnan S."/>
            <person name="Kramer K.J."/>
            <person name="Arakane Y."/>
            <person name="Beeman R.W."/>
            <person name="Zhu Q."/>
            <person name="Hogenkamp D."/>
            <person name="Dixit R."/>
            <person name="Oppert B."/>
            <person name="Jiang H."/>
            <person name="Zou Z."/>
            <person name="Marshall J."/>
            <person name="Elpidina E."/>
            <person name="Vinokurov K."/>
            <person name="Oppert C."/>
            <person name="Zou Z."/>
            <person name="Evans J."/>
            <person name="Lu Z."/>
            <person name="Zhao P."/>
            <person name="Sumathipala N."/>
            <person name="Altincicek B."/>
            <person name="Vilcinskas A."/>
            <person name="Williams M."/>
            <person name="Hultmark D."/>
            <person name="Hetru C."/>
            <person name="Jiang H."/>
            <person name="Grimmelikhuijzen C.J."/>
            <person name="Hauser F."/>
            <person name="Cazzamali G."/>
            <person name="Williamson M."/>
            <person name="Park Y."/>
            <person name="Li B."/>
            <person name="Tanaka Y."/>
            <person name="Predel R."/>
            <person name="Neupert S."/>
            <person name="Schachtner J."/>
            <person name="Verleyen P."/>
            <person name="Raible F."/>
            <person name="Bork P."/>
            <person name="Friedrich M."/>
            <person name="Walden K.K."/>
            <person name="Robertson H.M."/>
            <person name="Angeli S."/>
            <person name="Foret S."/>
            <person name="Bucher G."/>
            <person name="Schuetz S."/>
            <person name="Maleszka R."/>
            <person name="Wimmer E.A."/>
            <person name="Beeman R.W."/>
            <person name="Lorenzen M."/>
            <person name="Tomoyasu Y."/>
            <person name="Miller S.C."/>
            <person name="Grossmann D."/>
            <person name="Bucher G."/>
        </authorList>
    </citation>
    <scope>NUCLEOTIDE SEQUENCE [LARGE SCALE GENOMIC DNA]</scope>
    <source>
        <strain evidence="2 3">Georgia GA2</strain>
    </source>
</reference>
<keyword evidence="3" id="KW-1185">Reference proteome</keyword>
<evidence type="ECO:0000313" key="2">
    <source>
        <dbReference type="EMBL" id="KYB28181.1"/>
    </source>
</evidence>
<dbReference type="AlphaFoldDB" id="A0A139WK17"/>
<feature type="chain" id="PRO_5007300067" evidence="1">
    <location>
        <begin position="20"/>
        <end position="56"/>
    </location>
</feature>
<name>A0A139WK17_TRICA</name>
<dbReference type="EMBL" id="KQ971338">
    <property type="protein sequence ID" value="KYB28181.1"/>
    <property type="molecule type" value="Genomic_DNA"/>
</dbReference>
<sequence>MKLFGIVFFLFLLVAANFGEELEPEWSEQEEEGFYQPRGPPHNGQWCDWSNGGTCY</sequence>
<protein>
    <submittedName>
        <fullName evidence="2">Uncharacterized protein</fullName>
    </submittedName>
</protein>
<evidence type="ECO:0000313" key="3">
    <source>
        <dbReference type="Proteomes" id="UP000007266"/>
    </source>
</evidence>
<dbReference type="InParanoid" id="A0A139WK17"/>
<dbReference type="Proteomes" id="UP000007266">
    <property type="component" value="Linkage group 4"/>
</dbReference>
<gene>
    <name evidence="2" type="primary">AUGUSTUS-3.0.2_32923</name>
    <name evidence="2" type="ORF">TcasGA2_TC032923</name>
</gene>
<feature type="signal peptide" evidence="1">
    <location>
        <begin position="1"/>
        <end position="19"/>
    </location>
</feature>
<evidence type="ECO:0000256" key="1">
    <source>
        <dbReference type="SAM" id="SignalP"/>
    </source>
</evidence>
<keyword evidence="1" id="KW-0732">Signal</keyword>
<reference evidence="2 3" key="2">
    <citation type="journal article" date="2010" name="Nucleic Acids Res.">
        <title>BeetleBase in 2010: revisions to provide comprehensive genomic information for Tribolium castaneum.</title>
        <authorList>
            <person name="Kim H.S."/>
            <person name="Murphy T."/>
            <person name="Xia J."/>
            <person name="Caragea D."/>
            <person name="Park Y."/>
            <person name="Beeman R.W."/>
            <person name="Lorenzen M.D."/>
            <person name="Butcher S."/>
            <person name="Manak J.R."/>
            <person name="Brown S.J."/>
        </authorList>
    </citation>
    <scope>GENOME REANNOTATION</scope>
    <source>
        <strain evidence="2 3">Georgia GA2</strain>
    </source>
</reference>
<organism evidence="2 3">
    <name type="scientific">Tribolium castaneum</name>
    <name type="common">Red flour beetle</name>
    <dbReference type="NCBI Taxonomy" id="7070"/>
    <lineage>
        <taxon>Eukaryota</taxon>
        <taxon>Metazoa</taxon>
        <taxon>Ecdysozoa</taxon>
        <taxon>Arthropoda</taxon>
        <taxon>Hexapoda</taxon>
        <taxon>Insecta</taxon>
        <taxon>Pterygota</taxon>
        <taxon>Neoptera</taxon>
        <taxon>Endopterygota</taxon>
        <taxon>Coleoptera</taxon>
        <taxon>Polyphaga</taxon>
        <taxon>Cucujiformia</taxon>
        <taxon>Tenebrionidae</taxon>
        <taxon>Tenebrionidae incertae sedis</taxon>
        <taxon>Tribolium</taxon>
    </lineage>
</organism>